<dbReference type="GO" id="GO:0030686">
    <property type="term" value="C:90S preribosome"/>
    <property type="evidence" value="ECO:0007669"/>
    <property type="project" value="TreeGrafter"/>
</dbReference>
<dbReference type="GO" id="GO:0034455">
    <property type="term" value="C:t-UTP complex"/>
    <property type="evidence" value="ECO:0007669"/>
    <property type="project" value="TreeGrafter"/>
</dbReference>
<evidence type="ECO:0000256" key="9">
    <source>
        <dbReference type="RuleBase" id="RU367065"/>
    </source>
</evidence>
<dbReference type="PANTHER" id="PTHR13457">
    <property type="entry name" value="BAP28"/>
    <property type="match status" value="1"/>
</dbReference>
<dbReference type="InterPro" id="IPR012954">
    <property type="entry name" value="BP28_C_dom"/>
</dbReference>
<evidence type="ECO:0000256" key="8">
    <source>
        <dbReference type="PROSITE-ProRule" id="PRU00103"/>
    </source>
</evidence>
<accession>A0AAV5RUP5</accession>
<keyword evidence="12" id="KW-1185">Reference proteome</keyword>
<evidence type="ECO:0000256" key="3">
    <source>
        <dbReference type="ARBA" id="ARBA00015399"/>
    </source>
</evidence>
<feature type="domain" description="BP28 C-terminal" evidence="10">
    <location>
        <begin position="1488"/>
        <end position="1635"/>
    </location>
</feature>
<evidence type="ECO:0000256" key="6">
    <source>
        <dbReference type="ARBA" id="ARBA00023242"/>
    </source>
</evidence>
<organism evidence="11 12">
    <name type="scientific">Maudiozyma humilis</name>
    <name type="common">Sour dough yeast</name>
    <name type="synonym">Kazachstania humilis</name>
    <dbReference type="NCBI Taxonomy" id="51915"/>
    <lineage>
        <taxon>Eukaryota</taxon>
        <taxon>Fungi</taxon>
        <taxon>Dikarya</taxon>
        <taxon>Ascomycota</taxon>
        <taxon>Saccharomycotina</taxon>
        <taxon>Saccharomycetes</taxon>
        <taxon>Saccharomycetales</taxon>
        <taxon>Saccharomycetaceae</taxon>
        <taxon>Maudiozyma</taxon>
    </lineage>
</organism>
<sequence>MSSLSEQLAQVAANNATVAFDRKRRQKLHSASLIYNPKTAATQDYDFIFDNAVNALNELIDIDPRFTIFTKSLFSETSINIDRNVQSKEENKNLDAAINSYLLLVSSRWNLTPTLHATEWLVRRFQIHIVNAEMFLLSTLNYYQSPVFQRILDITKLPPLFNPLSNFVKTDSTPTNLTMVKLFNDNDFLKLYANFLSKCIKQNTTYTNQLLFITCCFINLISLNSTNENKLNDLVPILLEISAKLLASPSVDCQIAAHTILVVFSTALPLKKVIILAAAETILAKLTDDKAKKSALTTIFKMFQTLKGQGNIDQLPNKLYNLFNARIDLEYISEFLSNGDVPVCDKFITTYVRAITRYDHGKLLKIVEILEKVHLERFETRMIITDLIHLSEIIEDKSQLIELFEYFIKNNEKLVISCLKSLNITPEIFEIRLTTSLFSSQNETTDVVANIEAQKVVGEKSKVPSFKEFLDKNAQFITTDDASILAADDTLYAKQLSLFVEAVGKGYQPALYLSSFFTTLEARITFLARVIISPAAPVALRLISLSNMAKYLHSIDKDSNVFSLVPCLICCLNDSSKNVRTAARKVLIQISKRNFTKHYFLASDIYGKGIKVPMLSPKDSEAWLKKFLKEYMIDNRDLSGSFIPKKGDKVYLLFWADQALYIPLPQAKTIILDNLKKYTPSASAYSPVFEQFIKTYISTRSEWEEKCKANKCSFKDFERRIVDLISPKEKNQFIITFIMDALKSEHEQLASLVSDKLISIFDSLKSAFQIQLLESIIQTTIEPEQSYDAIGTIQGLPLNAELFNTILSQNKINSDAQVTDFSKRRRRRSSSNKSALQKDEISILAENHMKMLTVVLEALDKQNVPGSPELLSTLLSLLSDLETLDQDGHLPVLYAQETIASCILNIIDSLKTTGVAGLQNVRADIVVSAIRNTSSPQLQNKLLLVISALSSLSPEIILHSVMPIFTFMGAHSIRQDDGFTTQVVEKTISTVVPALLANSSENIDSEIEFLLMSFTAALQHVPKHRRVKLYSTLIQTLGATKAIGSFMFLIAQQYSTHLGKFKLGEAKGLVEFSKAFLGKFDVYEQLVGFSKFFNIIETLISASKDDDKKIELESRTLFTNGVLNMSHSELASVIQNSFDFINRIIQDEDSDYYISNGSFRVRMYSALIDSNNNEESIDNVKSEFSNILRDILLFINDTTMLNRTNRTDNSTDNETKQGGEVSDELKKTLFSLLQNVLSVLPIENFIESIKPLLSSKNDDIRYHINLVIGSKFELESMEATPVAEKVIGYLLNNAGDDMETVPVLQVILNTVASLIGKFGTHMEQSTITDSLDVCCKNISSDKTELVISSLSVITNCIQVLGVKAIAYYPKIVMPTVSLFKSTEGTKDTFLRGQLQLSILLLFATIVKCMPAFVLSNLSDVFHIIFFADDVEITVRLTAIDLVISNIDLREIFKVLYKSWTTEVSKSDDSIMISLFISSLEATVEAVDKKTATFQSPIFFKLLLSLFEFRSICSFDNNTISRIEASIYQIANSYVLKMNDKVFRPLFAILVRWAFDGEGVSNTMMSEVERLTAFFKFFTKLQENLKGIITSYFTYILEPTNNLLLRYISKDLKDISLQRLLLISLTSSFKFDKDEYWKSTSRFELISESLINQLSIIDRVLGRYLVKAIGALASANNGVEEHNQIMNKLLIEHMKASCTSQEKLWAAKSIKLIYSKVGESWLVLLPQLVPTIAELLEDDDEEIENEVRTGLVKVVENVLGEPFDRYLD</sequence>
<evidence type="ECO:0000313" key="12">
    <source>
        <dbReference type="Proteomes" id="UP001377567"/>
    </source>
</evidence>
<dbReference type="Proteomes" id="UP001377567">
    <property type="component" value="Unassembled WGS sequence"/>
</dbReference>
<proteinExistence type="inferred from homology"/>
<dbReference type="GO" id="GO:0045943">
    <property type="term" value="P:positive regulation of transcription by RNA polymerase I"/>
    <property type="evidence" value="ECO:0007669"/>
    <property type="project" value="TreeGrafter"/>
</dbReference>
<feature type="repeat" description="HEAT" evidence="8">
    <location>
        <begin position="1727"/>
        <end position="1765"/>
    </location>
</feature>
<dbReference type="Pfam" id="PF23243">
    <property type="entry name" value="HEAT_HEATR1"/>
    <property type="match status" value="1"/>
</dbReference>
<evidence type="ECO:0000256" key="5">
    <source>
        <dbReference type="ARBA" id="ARBA00022552"/>
    </source>
</evidence>
<keyword evidence="6 9" id="KW-0539">Nucleus</keyword>
<dbReference type="InterPro" id="IPR056473">
    <property type="entry name" value="HEAT_Utp10/HEAT1"/>
</dbReference>
<dbReference type="Pfam" id="PF08146">
    <property type="entry name" value="BP28CT"/>
    <property type="match status" value="1"/>
</dbReference>
<comment type="similarity">
    <text evidence="2 9">Belongs to the HEATR1/UTP10 family.</text>
</comment>
<dbReference type="InterPro" id="IPR022125">
    <property type="entry name" value="U3snoRNP10_N"/>
</dbReference>
<dbReference type="GO" id="GO:0032040">
    <property type="term" value="C:small-subunit processome"/>
    <property type="evidence" value="ECO:0007669"/>
    <property type="project" value="TreeGrafter"/>
</dbReference>
<dbReference type="SMART" id="SM01036">
    <property type="entry name" value="BP28CT"/>
    <property type="match status" value="1"/>
</dbReference>
<dbReference type="PROSITE" id="PS50077">
    <property type="entry name" value="HEAT_REPEAT"/>
    <property type="match status" value="1"/>
</dbReference>
<evidence type="ECO:0000256" key="1">
    <source>
        <dbReference type="ARBA" id="ARBA00004604"/>
    </source>
</evidence>
<dbReference type="Pfam" id="PF12397">
    <property type="entry name" value="U3snoRNP10"/>
    <property type="match status" value="1"/>
</dbReference>
<dbReference type="InterPro" id="IPR016024">
    <property type="entry name" value="ARM-type_fold"/>
</dbReference>
<dbReference type="InterPro" id="IPR011989">
    <property type="entry name" value="ARM-like"/>
</dbReference>
<comment type="function">
    <text evidence="9">Involved in nucleolar processing of pre-18S ribosomal RNA.</text>
</comment>
<comment type="subcellular location">
    <subcellularLocation>
        <location evidence="1 9">Nucleus</location>
        <location evidence="1 9">Nucleolus</location>
    </subcellularLocation>
</comment>
<dbReference type="SUPFAM" id="SSF48371">
    <property type="entry name" value="ARM repeat"/>
    <property type="match status" value="2"/>
</dbReference>
<dbReference type="GO" id="GO:0000462">
    <property type="term" value="P:maturation of SSU-rRNA from tricistronic rRNA transcript (SSU-rRNA, 5.8S rRNA, LSU-rRNA)"/>
    <property type="evidence" value="ECO:0007669"/>
    <property type="project" value="TreeGrafter"/>
</dbReference>
<protein>
    <recommendedName>
        <fullName evidence="3 9">U3 small nucleolar RNA-associated protein 10</fullName>
    </recommendedName>
</protein>
<keyword evidence="7 9" id="KW-0687">Ribonucleoprotein</keyword>
<evidence type="ECO:0000256" key="7">
    <source>
        <dbReference type="ARBA" id="ARBA00023274"/>
    </source>
</evidence>
<evidence type="ECO:0000256" key="4">
    <source>
        <dbReference type="ARBA" id="ARBA00022517"/>
    </source>
</evidence>
<comment type="subunit">
    <text evidence="9">Component of the ribosomal small subunit (SSU) processome.</text>
</comment>
<evidence type="ECO:0000313" key="11">
    <source>
        <dbReference type="EMBL" id="GMM54259.1"/>
    </source>
</evidence>
<gene>
    <name evidence="11" type="ORF">DAKH74_008750</name>
</gene>
<dbReference type="EMBL" id="BTGD01000001">
    <property type="protein sequence ID" value="GMM54259.1"/>
    <property type="molecule type" value="Genomic_DNA"/>
</dbReference>
<evidence type="ECO:0000259" key="10">
    <source>
        <dbReference type="SMART" id="SM01036"/>
    </source>
</evidence>
<dbReference type="FunFam" id="1.25.10.10:FF:000530">
    <property type="entry name" value="UTP10p Nucleolar protein"/>
    <property type="match status" value="1"/>
</dbReference>
<keyword evidence="5 9" id="KW-0698">rRNA processing</keyword>
<dbReference type="Gene3D" id="1.25.10.10">
    <property type="entry name" value="Leucine-rich Repeat Variant"/>
    <property type="match status" value="1"/>
</dbReference>
<comment type="caution">
    <text evidence="11">The sequence shown here is derived from an EMBL/GenBank/DDBJ whole genome shotgun (WGS) entry which is preliminary data.</text>
</comment>
<name>A0AAV5RUP5_MAUHU</name>
<reference evidence="11 12" key="1">
    <citation type="journal article" date="2023" name="Elife">
        <title>Identification of key yeast species and microbe-microbe interactions impacting larval growth of Drosophila in the wild.</title>
        <authorList>
            <person name="Mure A."/>
            <person name="Sugiura Y."/>
            <person name="Maeda R."/>
            <person name="Honda K."/>
            <person name="Sakurai N."/>
            <person name="Takahashi Y."/>
            <person name="Watada M."/>
            <person name="Katoh T."/>
            <person name="Gotoh A."/>
            <person name="Gotoh Y."/>
            <person name="Taniguchi I."/>
            <person name="Nakamura K."/>
            <person name="Hayashi T."/>
            <person name="Katayama T."/>
            <person name="Uemura T."/>
            <person name="Hattori Y."/>
        </authorList>
    </citation>
    <scope>NUCLEOTIDE SEQUENCE [LARGE SCALE GENOMIC DNA]</scope>
    <source>
        <strain evidence="11 12">KH-74</strain>
    </source>
</reference>
<dbReference type="PANTHER" id="PTHR13457:SF1">
    <property type="entry name" value="HEAT REPEAT-CONTAINING PROTEIN 1"/>
    <property type="match status" value="1"/>
</dbReference>
<evidence type="ECO:0000256" key="2">
    <source>
        <dbReference type="ARBA" id="ARBA00010559"/>
    </source>
</evidence>
<dbReference type="InterPro" id="IPR040191">
    <property type="entry name" value="UTP10"/>
</dbReference>
<dbReference type="GO" id="GO:0030515">
    <property type="term" value="F:snoRNA binding"/>
    <property type="evidence" value="ECO:0007669"/>
    <property type="project" value="TreeGrafter"/>
</dbReference>
<keyword evidence="4 9" id="KW-0690">Ribosome biogenesis</keyword>
<dbReference type="InterPro" id="IPR021133">
    <property type="entry name" value="HEAT_type_2"/>
</dbReference>